<dbReference type="eggNOG" id="COG0474">
    <property type="taxonomic scope" value="Bacteria"/>
</dbReference>
<feature type="transmembrane region" description="Helical" evidence="18">
    <location>
        <begin position="811"/>
        <end position="834"/>
    </location>
</feature>
<dbReference type="STRING" id="71451.RV07_GL003166"/>
<dbReference type="Proteomes" id="UP000013783">
    <property type="component" value="Unassembled WGS sequence"/>
</dbReference>
<name>R2RJT5_9ENTE</name>
<keyword evidence="9 18" id="KW-0812">Transmembrane</keyword>
<accession>R2RJT5</accession>
<dbReference type="PATRIC" id="fig|1158601.3.peg.884"/>
<keyword evidence="13" id="KW-1278">Translocase</keyword>
<evidence type="ECO:0000256" key="11">
    <source>
        <dbReference type="ARBA" id="ARBA00022840"/>
    </source>
</evidence>
<dbReference type="GO" id="GO:0016887">
    <property type="term" value="F:ATP hydrolysis activity"/>
    <property type="evidence" value="ECO:0007669"/>
    <property type="project" value="InterPro"/>
</dbReference>
<comment type="function">
    <text evidence="1">Mediates magnesium influx to the cytosol.</text>
</comment>
<feature type="transmembrane region" description="Helical" evidence="18">
    <location>
        <begin position="6"/>
        <end position="23"/>
    </location>
</feature>
<evidence type="ECO:0000256" key="12">
    <source>
        <dbReference type="ARBA" id="ARBA00022842"/>
    </source>
</evidence>
<dbReference type="NCBIfam" id="TIGR01524">
    <property type="entry name" value="ATPase-IIIB_Mg"/>
    <property type="match status" value="1"/>
</dbReference>
<dbReference type="InterPro" id="IPR059000">
    <property type="entry name" value="ATPase_P-type_domA"/>
</dbReference>
<dbReference type="Proteomes" id="UP000014148">
    <property type="component" value="Unassembled WGS sequence"/>
</dbReference>
<dbReference type="InterPro" id="IPR001757">
    <property type="entry name" value="P_typ_ATPase"/>
</dbReference>
<evidence type="ECO:0000256" key="13">
    <source>
        <dbReference type="ARBA" id="ARBA00022967"/>
    </source>
</evidence>
<dbReference type="InterPro" id="IPR008250">
    <property type="entry name" value="ATPase_P-typ_transduc_dom_A_sf"/>
</dbReference>
<evidence type="ECO:0000256" key="9">
    <source>
        <dbReference type="ARBA" id="ARBA00022692"/>
    </source>
</evidence>
<keyword evidence="7" id="KW-0997">Cell inner membrane</keyword>
<dbReference type="PANTHER" id="PTHR42861">
    <property type="entry name" value="CALCIUM-TRANSPORTING ATPASE"/>
    <property type="match status" value="1"/>
</dbReference>
<evidence type="ECO:0000256" key="16">
    <source>
        <dbReference type="ARBA" id="ARBA00029806"/>
    </source>
</evidence>
<comment type="caution">
    <text evidence="20">The sequence shown here is derived from an EMBL/GenBank/DDBJ whole genome shotgun (WGS) entry which is preliminary data.</text>
</comment>
<evidence type="ECO:0000256" key="4">
    <source>
        <dbReference type="ARBA" id="ARBA00012786"/>
    </source>
</evidence>
<evidence type="ECO:0000256" key="7">
    <source>
        <dbReference type="ARBA" id="ARBA00022519"/>
    </source>
</evidence>
<dbReference type="SUPFAM" id="SSF56784">
    <property type="entry name" value="HAD-like"/>
    <property type="match status" value="1"/>
</dbReference>
<evidence type="ECO:0000313" key="22">
    <source>
        <dbReference type="Proteomes" id="UP000013783"/>
    </source>
</evidence>
<dbReference type="GO" id="GO:0005524">
    <property type="term" value="F:ATP binding"/>
    <property type="evidence" value="ECO:0007669"/>
    <property type="project" value="UniProtKB-KW"/>
</dbReference>
<dbReference type="InterPro" id="IPR004014">
    <property type="entry name" value="ATPase_P-typ_cation-transptr_N"/>
</dbReference>
<dbReference type="SUPFAM" id="SSF81653">
    <property type="entry name" value="Calcium ATPase, transduction domain A"/>
    <property type="match status" value="1"/>
</dbReference>
<evidence type="ECO:0000256" key="14">
    <source>
        <dbReference type="ARBA" id="ARBA00022989"/>
    </source>
</evidence>
<dbReference type="InterPro" id="IPR044492">
    <property type="entry name" value="P_typ_ATPase_HD_dom"/>
</dbReference>
<dbReference type="AlphaFoldDB" id="R2RJT5"/>
<evidence type="ECO:0000256" key="5">
    <source>
        <dbReference type="ARBA" id="ARBA00013555"/>
    </source>
</evidence>
<comment type="catalytic activity">
    <reaction evidence="17">
        <text>Mg(2+)(out) + ATP + H2O = Mg(2+)(in) + ADP + phosphate + H(+)</text>
        <dbReference type="Rhea" id="RHEA:10260"/>
        <dbReference type="ChEBI" id="CHEBI:15377"/>
        <dbReference type="ChEBI" id="CHEBI:15378"/>
        <dbReference type="ChEBI" id="CHEBI:18420"/>
        <dbReference type="ChEBI" id="CHEBI:30616"/>
        <dbReference type="ChEBI" id="CHEBI:43474"/>
        <dbReference type="ChEBI" id="CHEBI:456216"/>
        <dbReference type="EC" id="7.2.2.14"/>
    </reaction>
</comment>
<keyword evidence="23" id="KW-1185">Reference proteome</keyword>
<keyword evidence="6" id="KW-1003">Cell membrane</keyword>
<dbReference type="PROSITE" id="PS00154">
    <property type="entry name" value="ATPASE_E1_E2"/>
    <property type="match status" value="1"/>
</dbReference>
<evidence type="ECO:0000313" key="23">
    <source>
        <dbReference type="Proteomes" id="UP000014148"/>
    </source>
</evidence>
<dbReference type="Pfam" id="PF13246">
    <property type="entry name" value="Cation_ATPase"/>
    <property type="match status" value="1"/>
</dbReference>
<dbReference type="NCBIfam" id="NF011702">
    <property type="entry name" value="PRK15122.1"/>
    <property type="match status" value="1"/>
</dbReference>
<gene>
    <name evidence="21" type="ORF">I585_00843</name>
    <name evidence="20" type="ORF">UAI_00912</name>
</gene>
<evidence type="ECO:0000256" key="2">
    <source>
        <dbReference type="ARBA" id="ARBA00004429"/>
    </source>
</evidence>
<dbReference type="InterPro" id="IPR018303">
    <property type="entry name" value="ATPase_P-typ_P_site"/>
</dbReference>
<feature type="transmembrane region" description="Helical" evidence="18">
    <location>
        <begin position="92"/>
        <end position="114"/>
    </location>
</feature>
<evidence type="ECO:0000313" key="20">
    <source>
        <dbReference type="EMBL" id="EOH80871.1"/>
    </source>
</evidence>
<evidence type="ECO:0000313" key="21">
    <source>
        <dbReference type="EMBL" id="EOT69380.1"/>
    </source>
</evidence>
<dbReference type="Gene3D" id="3.40.50.1000">
    <property type="entry name" value="HAD superfamily/HAD-like"/>
    <property type="match status" value="1"/>
</dbReference>
<comment type="similarity">
    <text evidence="3">Belongs to the cation transport ATPase (P-type) (TC 3.A.3) family. Type IIIB subfamily.</text>
</comment>
<dbReference type="InterPro" id="IPR006415">
    <property type="entry name" value="P-type_ATPase_IIIB"/>
</dbReference>
<comment type="subcellular location">
    <subcellularLocation>
        <location evidence="2">Cell inner membrane</location>
        <topology evidence="2">Multi-pass membrane protein</topology>
    </subcellularLocation>
</comment>
<dbReference type="InterPro" id="IPR023299">
    <property type="entry name" value="ATPase_P-typ_cyto_dom_N"/>
</dbReference>
<dbReference type="Gene3D" id="2.70.150.10">
    <property type="entry name" value="Calcium-transporting ATPase, cytoplasmic transduction domain A"/>
    <property type="match status" value="1"/>
</dbReference>
<dbReference type="SFLD" id="SFLDS00003">
    <property type="entry name" value="Haloacid_Dehalogenase"/>
    <property type="match status" value="1"/>
</dbReference>
<dbReference type="PRINTS" id="PR01836">
    <property type="entry name" value="MGATPASE"/>
</dbReference>
<evidence type="ECO:0000256" key="17">
    <source>
        <dbReference type="ARBA" id="ARBA00047295"/>
    </source>
</evidence>
<dbReference type="Gene3D" id="3.40.1110.10">
    <property type="entry name" value="Calcium-transporting ATPase, cytoplasmic domain N"/>
    <property type="match status" value="1"/>
</dbReference>
<dbReference type="GO" id="GO:0015444">
    <property type="term" value="F:P-type magnesium transporter activity"/>
    <property type="evidence" value="ECO:0007669"/>
    <property type="project" value="UniProtKB-EC"/>
</dbReference>
<keyword evidence="8" id="KW-0597">Phosphoprotein</keyword>
<dbReference type="EMBL" id="AJAK01000007">
    <property type="protein sequence ID" value="EOH80871.1"/>
    <property type="molecule type" value="Genomic_DNA"/>
</dbReference>
<feature type="transmembrane region" description="Helical" evidence="18">
    <location>
        <begin position="126"/>
        <end position="148"/>
    </location>
</feature>
<dbReference type="SFLD" id="SFLDF00027">
    <property type="entry name" value="p-type_atpase"/>
    <property type="match status" value="1"/>
</dbReference>
<dbReference type="EC" id="7.2.2.14" evidence="4"/>
<feature type="transmembrane region" description="Helical" evidence="18">
    <location>
        <begin position="291"/>
        <end position="310"/>
    </location>
</feature>
<dbReference type="Pfam" id="PF00689">
    <property type="entry name" value="Cation_ATPase_C"/>
    <property type="match status" value="1"/>
</dbReference>
<evidence type="ECO:0000256" key="3">
    <source>
        <dbReference type="ARBA" id="ARBA00008746"/>
    </source>
</evidence>
<organism evidence="20 22">
    <name type="scientific">Enterococcus malodoratus ATCC 43197</name>
    <dbReference type="NCBI Taxonomy" id="1158601"/>
    <lineage>
        <taxon>Bacteria</taxon>
        <taxon>Bacillati</taxon>
        <taxon>Bacillota</taxon>
        <taxon>Bacilli</taxon>
        <taxon>Lactobacillales</taxon>
        <taxon>Enterococcaceae</taxon>
        <taxon>Enterococcus</taxon>
    </lineage>
</organism>
<dbReference type="GO" id="GO:0005886">
    <property type="term" value="C:plasma membrane"/>
    <property type="evidence" value="ECO:0007669"/>
    <property type="project" value="UniProtKB-SubCell"/>
</dbReference>
<feature type="transmembrane region" description="Helical" evidence="18">
    <location>
        <begin position="882"/>
        <end position="900"/>
    </location>
</feature>
<keyword evidence="11" id="KW-0067">ATP-binding</keyword>
<feature type="transmembrane region" description="Helical" evidence="18">
    <location>
        <begin position="768"/>
        <end position="791"/>
    </location>
</feature>
<evidence type="ECO:0000256" key="15">
    <source>
        <dbReference type="ARBA" id="ARBA00023136"/>
    </source>
</evidence>
<dbReference type="InterPro" id="IPR023298">
    <property type="entry name" value="ATPase_P-typ_TM_dom_sf"/>
</dbReference>
<reference evidence="21 23" key="2">
    <citation type="submission" date="2013-03" db="EMBL/GenBank/DDBJ databases">
        <title>The Genome Sequence of Enterococcus malodoratus ATCC_43197 (PacBio/Illumina hybrid assembly).</title>
        <authorList>
            <consortium name="The Broad Institute Genomics Platform"/>
            <consortium name="The Broad Institute Genome Sequencing Center for Infectious Disease"/>
            <person name="Earl A."/>
            <person name="Russ C."/>
            <person name="Gilmore M."/>
            <person name="Surin D."/>
            <person name="Walker B."/>
            <person name="Young S."/>
            <person name="Zeng Q."/>
            <person name="Gargeya S."/>
            <person name="Fitzgerald M."/>
            <person name="Haas B."/>
            <person name="Abouelleil A."/>
            <person name="Allen A.W."/>
            <person name="Alvarado L."/>
            <person name="Arachchi H.M."/>
            <person name="Berlin A.M."/>
            <person name="Chapman S.B."/>
            <person name="Gainer-Dewar J."/>
            <person name="Goldberg J."/>
            <person name="Griggs A."/>
            <person name="Gujja S."/>
            <person name="Hansen M."/>
            <person name="Howarth C."/>
            <person name="Imamovic A."/>
            <person name="Ireland A."/>
            <person name="Larimer J."/>
            <person name="McCowan C."/>
            <person name="Murphy C."/>
            <person name="Pearson M."/>
            <person name="Poon T.W."/>
            <person name="Priest M."/>
            <person name="Roberts A."/>
            <person name="Saif S."/>
            <person name="Shea T."/>
            <person name="Sisk P."/>
            <person name="Sykes S."/>
            <person name="Wortman J."/>
            <person name="Nusbaum C."/>
            <person name="Birren B."/>
        </authorList>
    </citation>
    <scope>NUCLEOTIDE SEQUENCE [LARGE SCALE GENOMIC DNA]</scope>
    <source>
        <strain evidence="21 23">ATCC 43197</strain>
    </source>
</reference>
<dbReference type="NCBIfam" id="TIGR01494">
    <property type="entry name" value="ATPase_P-type"/>
    <property type="match status" value="2"/>
</dbReference>
<proteinExistence type="inferred from homology"/>
<keyword evidence="15 18" id="KW-0472">Membrane</keyword>
<dbReference type="InterPro" id="IPR023214">
    <property type="entry name" value="HAD_sf"/>
</dbReference>
<feature type="transmembrane region" description="Helical" evidence="18">
    <location>
        <begin position="846"/>
        <end position="870"/>
    </location>
</feature>
<evidence type="ECO:0000256" key="6">
    <source>
        <dbReference type="ARBA" id="ARBA00022475"/>
    </source>
</evidence>
<keyword evidence="10" id="KW-0547">Nucleotide-binding</keyword>
<dbReference type="Pfam" id="PF00690">
    <property type="entry name" value="Cation_ATPase_N"/>
    <property type="match status" value="1"/>
</dbReference>
<dbReference type="SUPFAM" id="SSF81665">
    <property type="entry name" value="Calcium ATPase, transmembrane domain M"/>
    <property type="match status" value="1"/>
</dbReference>
<reference evidence="20 22" key="1">
    <citation type="submission" date="2013-02" db="EMBL/GenBank/DDBJ databases">
        <title>The Genome Sequence of Enterococcus malodoratus ATCC_43197.</title>
        <authorList>
            <consortium name="The Broad Institute Genome Sequencing Platform"/>
            <consortium name="The Broad Institute Genome Sequencing Center for Infectious Disease"/>
            <person name="Earl A.M."/>
            <person name="Gilmore M.S."/>
            <person name="Lebreton F."/>
            <person name="Walker B."/>
            <person name="Young S.K."/>
            <person name="Zeng Q."/>
            <person name="Gargeya S."/>
            <person name="Fitzgerald M."/>
            <person name="Haas B."/>
            <person name="Abouelleil A."/>
            <person name="Alvarado L."/>
            <person name="Arachchi H.M."/>
            <person name="Berlin A.M."/>
            <person name="Chapman S.B."/>
            <person name="Dewar J."/>
            <person name="Goldberg J."/>
            <person name="Griggs A."/>
            <person name="Gujja S."/>
            <person name="Hansen M."/>
            <person name="Howarth C."/>
            <person name="Imamovic A."/>
            <person name="Larimer J."/>
            <person name="McCowan C."/>
            <person name="Murphy C."/>
            <person name="Neiman D."/>
            <person name="Pearson M."/>
            <person name="Priest M."/>
            <person name="Roberts A."/>
            <person name="Saif S."/>
            <person name="Shea T."/>
            <person name="Sisk P."/>
            <person name="Sykes S."/>
            <person name="Wortman J."/>
            <person name="Nusbaum C."/>
            <person name="Birren B."/>
        </authorList>
    </citation>
    <scope>NUCLEOTIDE SEQUENCE [LARGE SCALE GENOMIC DNA]</scope>
    <source>
        <strain evidence="20 22">ATCC 43197</strain>
    </source>
</reference>
<dbReference type="SFLD" id="SFLDG00002">
    <property type="entry name" value="C1.7:_P-type_atpase_like"/>
    <property type="match status" value="1"/>
</dbReference>
<dbReference type="SMART" id="SM00831">
    <property type="entry name" value="Cation_ATPase_N"/>
    <property type="match status" value="1"/>
</dbReference>
<sequence>MNTLKNMVLYLFIGIGLWHIFFGKKEKKMKQQKITTTKTNYSLFAKKTTRSILDTFKTSTLGLSAAQVAEAREEFGENKIPYKKATPFFIEVLKAFITPFTLVLIGLGVISLITEGILPEPGEKDFFGSGIILVMVLVSGTMTLVQSVRSNKAAEKLKSLVKVTAAVRRDNQYKEIPMEEIVCGDLVKLSAGDMIPADIRLISAKDLFISQSALTGESYPVEKSAAEANGQKESETSYDNLVFMGSNVISGSAEGIVIATGANTLFGDVAKSLSATPVQTSFELGIRKTSFLFIKFMALMAPTVIVINGFTKGDWMEAFLFGLSVAVGLTPEMLPMIVTTNLVKGATGMAKNGTIIKNINAIQNFGAIDVLCTDKTGTLTQDKIILEYHLDCDGEEDSRVLRHAYLNSYYQTGLKNLLDVAIIESTKQELDTDEIRYQKVDEIPFDFQRRRMSVVVEDQNGKTQMITKGAIEEMLEISSFVDFKGQVTKLTDEVKKQVLKKVHELNEDGLRVIGVAQKTNPSVVGEFSTADESEMVLIGYLAFLDPPKETTKQALKALKENGVEVKVLTGDNALVTKSVCKQVGLGTETIIHGEDLIHLSDQELAEIIEDYNVFVKLNPQQKQKITSLLRANGHTVGFLGDGINDAPAMKAADVGISVDTAVDIAKESADVILLEKDLMILERGIISGRETFGNIMKYIKATASSNFGNMFSVLVASSFLPFLPMLPLQILFLNLIYDISCISIPWDRMDKEYLEKPKKWTASSIGKFMIWLGPTSSVFDITTYLLMYFVICPAVLGGDYHSLSPQQQAAFIAIFHAGWFVESLWSQTLVLHALRTPQIPFIQSRGSFIMTVITTLGIIVGTLLPFTNFGQNLGLAVLPNQYWLWLVVTIIAYLFLVTLVKKVYIQRYQELL</sequence>
<evidence type="ECO:0000259" key="19">
    <source>
        <dbReference type="SMART" id="SM00831"/>
    </source>
</evidence>
<evidence type="ECO:0000256" key="18">
    <source>
        <dbReference type="SAM" id="Phobius"/>
    </source>
</evidence>
<dbReference type="CDD" id="cd02077">
    <property type="entry name" value="P-type_ATPase_Mg"/>
    <property type="match status" value="1"/>
</dbReference>
<dbReference type="InterPro" id="IPR036412">
    <property type="entry name" value="HAD-like_sf"/>
</dbReference>
<feature type="domain" description="Cation-transporting P-type ATPase N-terminal" evidence="19">
    <location>
        <begin position="43"/>
        <end position="116"/>
    </location>
</feature>
<dbReference type="Pfam" id="PF00122">
    <property type="entry name" value="E1-E2_ATPase"/>
    <property type="match status" value="1"/>
</dbReference>
<dbReference type="SUPFAM" id="SSF81660">
    <property type="entry name" value="Metal cation-transporting ATPase, ATP-binding domain N"/>
    <property type="match status" value="1"/>
</dbReference>
<keyword evidence="14 18" id="KW-1133">Transmembrane helix</keyword>
<keyword evidence="12" id="KW-0460">Magnesium</keyword>
<evidence type="ECO:0000256" key="8">
    <source>
        <dbReference type="ARBA" id="ARBA00022553"/>
    </source>
</evidence>
<evidence type="ECO:0000256" key="10">
    <source>
        <dbReference type="ARBA" id="ARBA00022741"/>
    </source>
</evidence>
<dbReference type="EMBL" id="ASWA01000002">
    <property type="protein sequence ID" value="EOT69380.1"/>
    <property type="molecule type" value="Genomic_DNA"/>
</dbReference>
<dbReference type="InterPro" id="IPR006068">
    <property type="entry name" value="ATPase_P-typ_cation-transptr_C"/>
</dbReference>
<evidence type="ECO:0000256" key="1">
    <source>
        <dbReference type="ARBA" id="ARBA00003954"/>
    </source>
</evidence>
<protein>
    <recommendedName>
        <fullName evidence="5">Magnesium-transporting ATPase, P-type 1</fullName>
        <ecNumber evidence="4">7.2.2.14</ecNumber>
    </recommendedName>
    <alternativeName>
        <fullName evidence="16">Mg(2+) transport ATPase, P-type 1</fullName>
    </alternativeName>
</protein>
<dbReference type="Gene3D" id="1.20.1110.10">
    <property type="entry name" value="Calcium-transporting ATPase, transmembrane domain"/>
    <property type="match status" value="1"/>
</dbReference>